<evidence type="ECO:0000313" key="1">
    <source>
        <dbReference type="EMBL" id="KKN42781.1"/>
    </source>
</evidence>
<protein>
    <submittedName>
        <fullName evidence="1">Uncharacterized protein</fullName>
    </submittedName>
</protein>
<gene>
    <name evidence="1" type="ORF">LCGC14_0709910</name>
</gene>
<comment type="caution">
    <text evidence="1">The sequence shown here is derived from an EMBL/GenBank/DDBJ whole genome shotgun (WGS) entry which is preliminary data.</text>
</comment>
<reference evidence="1" key="1">
    <citation type="journal article" date="2015" name="Nature">
        <title>Complex archaea that bridge the gap between prokaryotes and eukaryotes.</title>
        <authorList>
            <person name="Spang A."/>
            <person name="Saw J.H."/>
            <person name="Jorgensen S.L."/>
            <person name="Zaremba-Niedzwiedzka K."/>
            <person name="Martijn J."/>
            <person name="Lind A.E."/>
            <person name="van Eijk R."/>
            <person name="Schleper C."/>
            <person name="Guy L."/>
            <person name="Ettema T.J."/>
        </authorList>
    </citation>
    <scope>NUCLEOTIDE SEQUENCE</scope>
</reference>
<dbReference type="AlphaFoldDB" id="A0A0F9T199"/>
<organism evidence="1">
    <name type="scientific">marine sediment metagenome</name>
    <dbReference type="NCBI Taxonomy" id="412755"/>
    <lineage>
        <taxon>unclassified sequences</taxon>
        <taxon>metagenomes</taxon>
        <taxon>ecological metagenomes</taxon>
    </lineage>
</organism>
<accession>A0A0F9T199</accession>
<name>A0A0F9T199_9ZZZZ</name>
<dbReference type="EMBL" id="LAZR01001557">
    <property type="protein sequence ID" value="KKN42781.1"/>
    <property type="molecule type" value="Genomic_DNA"/>
</dbReference>
<sequence length="208" mass="24005">MRYTLHQQHDVQAEAMPDGTPNMARVDLHPPWQYGTQKALLEAFTREEKILGEGQYLIGFDNKTRTQLHFKYIATVAERWVHRVEDLEREVGYCEKEIRKWTARLLEQVDAPQADMTYGFGSSMDVIRRAASGTVCRGVLQYIAQFRKDGDTAEEMNEKIRVEALEQVVRATRSPSYSTSPVHNIIEQQTAAAWAVVLEKFQYPLDRQ</sequence>
<proteinExistence type="predicted"/>